<feature type="region of interest" description="Disordered" evidence="1">
    <location>
        <begin position="164"/>
        <end position="202"/>
    </location>
</feature>
<dbReference type="GeneID" id="108568282"/>
<dbReference type="Proteomes" id="UP000695000">
    <property type="component" value="Unplaced"/>
</dbReference>
<dbReference type="PROSITE" id="PS51034">
    <property type="entry name" value="ZP_2"/>
    <property type="match status" value="1"/>
</dbReference>
<keyword evidence="4" id="KW-1185">Reference proteome</keyword>
<evidence type="ECO:0000313" key="5">
    <source>
        <dbReference type="RefSeq" id="XP_017784753.1"/>
    </source>
</evidence>
<accession>A0ABM1ND53</accession>
<keyword evidence="2" id="KW-0732">Signal</keyword>
<dbReference type="RefSeq" id="XP_017784753.1">
    <property type="nucleotide sequence ID" value="XM_017929264.1"/>
</dbReference>
<evidence type="ECO:0000313" key="4">
    <source>
        <dbReference type="Proteomes" id="UP000695000"/>
    </source>
</evidence>
<reference evidence="5" key="1">
    <citation type="submission" date="2025-08" db="UniProtKB">
        <authorList>
            <consortium name="RefSeq"/>
        </authorList>
    </citation>
    <scope>IDENTIFICATION</scope>
    <source>
        <tissue evidence="5">Whole Larva</tissue>
    </source>
</reference>
<dbReference type="Pfam" id="PF25057">
    <property type="entry name" value="CUT_N"/>
    <property type="match status" value="1"/>
</dbReference>
<feature type="compositionally biased region" description="Basic and acidic residues" evidence="1">
    <location>
        <begin position="190"/>
        <end position="202"/>
    </location>
</feature>
<evidence type="ECO:0000256" key="1">
    <source>
        <dbReference type="SAM" id="MobiDB-lite"/>
    </source>
</evidence>
<dbReference type="InterPro" id="IPR001507">
    <property type="entry name" value="ZP_dom"/>
</dbReference>
<feature type="chain" id="PRO_5047158558" evidence="2">
    <location>
        <begin position="22"/>
        <end position="202"/>
    </location>
</feature>
<feature type="domain" description="ZP" evidence="3">
    <location>
        <begin position="48"/>
        <end position="202"/>
    </location>
</feature>
<organism evidence="4 5">
    <name type="scientific">Nicrophorus vespilloides</name>
    <name type="common">Boreal carrion beetle</name>
    <dbReference type="NCBI Taxonomy" id="110193"/>
    <lineage>
        <taxon>Eukaryota</taxon>
        <taxon>Metazoa</taxon>
        <taxon>Ecdysozoa</taxon>
        <taxon>Arthropoda</taxon>
        <taxon>Hexapoda</taxon>
        <taxon>Insecta</taxon>
        <taxon>Pterygota</taxon>
        <taxon>Neoptera</taxon>
        <taxon>Endopterygota</taxon>
        <taxon>Coleoptera</taxon>
        <taxon>Polyphaga</taxon>
        <taxon>Staphyliniformia</taxon>
        <taxon>Silphidae</taxon>
        <taxon>Nicrophorinae</taxon>
        <taxon>Nicrophorus</taxon>
    </lineage>
</organism>
<dbReference type="InterPro" id="IPR056953">
    <property type="entry name" value="CUT_N"/>
</dbReference>
<dbReference type="PANTHER" id="PTHR46560">
    <property type="entry name" value="CYPHER, ISOFORM B"/>
    <property type="match status" value="1"/>
</dbReference>
<gene>
    <name evidence="5" type="primary">LOC108568282</name>
</gene>
<proteinExistence type="predicted"/>
<name>A0ABM1ND53_NICVS</name>
<sequence length="202" mass="22645">MGAISLLQHFFVFVFIQCIYCDEIFESDLGEDMKIGLADGGYQSVKLKCGSDSMHVNLLTDEDFAGVIYTRGSFYDRDTSCFLDPGYRIGQRSFNMNFSLDDCKTKKNGEVYTNVLVLQHDKELIMPGDAAFSLECDFNKPRDITVSANLHNQPRSVISRISLTDADPGAKHKRAKRSTIESEDDAAEITPEKVKSMSKTEL</sequence>
<feature type="signal peptide" evidence="2">
    <location>
        <begin position="1"/>
        <end position="21"/>
    </location>
</feature>
<evidence type="ECO:0000256" key="2">
    <source>
        <dbReference type="SAM" id="SignalP"/>
    </source>
</evidence>
<dbReference type="PANTHER" id="PTHR46560:SF7">
    <property type="entry name" value="RE59626P"/>
    <property type="match status" value="1"/>
</dbReference>
<protein>
    <submittedName>
        <fullName evidence="5">Uncharacterized protein LOC108568282</fullName>
    </submittedName>
</protein>
<evidence type="ECO:0000259" key="3">
    <source>
        <dbReference type="PROSITE" id="PS51034"/>
    </source>
</evidence>